<reference evidence="1" key="1">
    <citation type="submission" date="2015-11" db="EMBL/GenBank/DDBJ databases">
        <title>De novo transcriptome assembly of four potential Pierce s Disease insect vectors from Arizona vineyards.</title>
        <authorList>
            <person name="Tassone E.E."/>
        </authorList>
    </citation>
    <scope>NUCLEOTIDE SEQUENCE</scope>
</reference>
<accession>A0A1B6FUZ1</accession>
<organism evidence="1">
    <name type="scientific">Cuerna arida</name>
    <dbReference type="NCBI Taxonomy" id="1464854"/>
    <lineage>
        <taxon>Eukaryota</taxon>
        <taxon>Metazoa</taxon>
        <taxon>Ecdysozoa</taxon>
        <taxon>Arthropoda</taxon>
        <taxon>Hexapoda</taxon>
        <taxon>Insecta</taxon>
        <taxon>Pterygota</taxon>
        <taxon>Neoptera</taxon>
        <taxon>Paraneoptera</taxon>
        <taxon>Hemiptera</taxon>
        <taxon>Auchenorrhyncha</taxon>
        <taxon>Membracoidea</taxon>
        <taxon>Cicadellidae</taxon>
        <taxon>Cicadellinae</taxon>
        <taxon>Proconiini</taxon>
        <taxon>Cuerna</taxon>
    </lineage>
</organism>
<dbReference type="PANTHER" id="PTHR12044:SF14">
    <property type="entry name" value="MEIOTIC DOUBLE-STRANDED BREAK FORMATION PROTEIN 1"/>
    <property type="match status" value="1"/>
</dbReference>
<evidence type="ECO:0000313" key="1">
    <source>
        <dbReference type="EMBL" id="JAS54030.1"/>
    </source>
</evidence>
<dbReference type="EMBL" id="GECZ01015739">
    <property type="protein sequence ID" value="JAS54030.1"/>
    <property type="molecule type" value="Transcribed_RNA"/>
</dbReference>
<dbReference type="InterPro" id="IPR052133">
    <property type="entry name" value="Immune_Signaling-Apoptosis_Reg"/>
</dbReference>
<dbReference type="EMBL" id="GECZ01005548">
    <property type="protein sequence ID" value="JAS64221.1"/>
    <property type="molecule type" value="Transcribed_RNA"/>
</dbReference>
<dbReference type="InterPro" id="IPR016024">
    <property type="entry name" value="ARM-type_fold"/>
</dbReference>
<sequence>MIPHKKSVSTNHHQESESVSISTLLKNLKINLLSRNTKRQVLAIKKILEVMDQDNGIIDIFLDFDIPGLLCDVMNNHNPPLIEKVFICLLKLSQSKQFEEQKHSAIVMETSCRTLIILSKDATNVKTLYLGLQLINKVLSSADRETAVNLPLLLRLVKILLFSPIYQPVHLSAMYLLRMLLRLSKQFLTEDLEPILSVVRQTLGLLSQLNNNNKWKLNKNVSLVTEIMTSSLWLSDLCKTQSVSHDISQLVWELLQLYLVPYFQEMKMRRCHAGFMKKQLSCFIAAFKYMDSQRLSLMSSSWASKGFLTLLPALSLHFKNKTIHEYVLKLLSNILEQLANRHLQTSEGEQQQIVTGLLCLPVDPADWPQLLGNTQAHKTHIAVIIYLYFVILCSSSFAKFPTHMPALCHFLTSLTSTPSPALLKPLWLVFAVWSLNQARDAKWRQQEAAGKLLVHWVKSTPLTSVYTHHPAILLWVFSSLVTNRVLQINVMIMWLKEGVKTSLKEIENLILRNRDASVCLLEVLCCCPKDVIHRVVNLLRTILDRDKSDGRLEMRPHIWSRLPQTLSELTTSHFQDRVWNTGCLVYIACKAIPVVPDLVLMLQISHQVKKIFSKSIVDTTASHILHAELFKLVHIIIVTTTKVKDYRVMKMYLQDSALLQALLKSLSSDNKFVTIPALRLLSQLQYLQKQHNVQMTSSMYITGEVLLQLMSSPSGDVVFYSLDLFSRLCWSSKLKPVVTLNTGMAH</sequence>
<dbReference type="PANTHER" id="PTHR12044">
    <property type="entry name" value="BCL2 INTERACTING MEDIATOR OF CELL DEATH"/>
    <property type="match status" value="1"/>
</dbReference>
<dbReference type="GO" id="GO:0007127">
    <property type="term" value="P:meiosis I"/>
    <property type="evidence" value="ECO:0007669"/>
    <property type="project" value="TreeGrafter"/>
</dbReference>
<proteinExistence type="predicted"/>
<evidence type="ECO:0000313" key="2">
    <source>
        <dbReference type="EMBL" id="JAS64221.1"/>
    </source>
</evidence>
<name>A0A1B6FUZ1_9HEMI</name>
<feature type="non-terminal residue" evidence="1">
    <location>
        <position position="746"/>
    </location>
</feature>
<dbReference type="AlphaFoldDB" id="A0A1B6FUZ1"/>
<dbReference type="SUPFAM" id="SSF48371">
    <property type="entry name" value="ARM repeat"/>
    <property type="match status" value="1"/>
</dbReference>
<gene>
    <name evidence="2" type="ORF">g.10429</name>
    <name evidence="1" type="ORF">g.10430</name>
</gene>
<protein>
    <submittedName>
        <fullName evidence="1">Uncharacterized protein</fullName>
    </submittedName>
</protein>